<dbReference type="InterPro" id="IPR055259">
    <property type="entry name" value="YkvP/CgeB_Glyco_trans-like"/>
</dbReference>
<gene>
    <name evidence="2" type="ORF">SAMN04488509_101627</name>
</gene>
<evidence type="ECO:0000259" key="1">
    <source>
        <dbReference type="Pfam" id="PF13524"/>
    </source>
</evidence>
<dbReference type="EMBL" id="FNAG01000001">
    <property type="protein sequence ID" value="SDD18845.1"/>
    <property type="molecule type" value="Genomic_DNA"/>
</dbReference>
<accession>A0A1G6SRP1</accession>
<dbReference type="STRING" id="265719.SAMN04488509_101627"/>
<dbReference type="AlphaFoldDB" id="A0A1G6SRP1"/>
<organism evidence="2 3">
    <name type="scientific">Aquimonas voraii</name>
    <dbReference type="NCBI Taxonomy" id="265719"/>
    <lineage>
        <taxon>Bacteria</taxon>
        <taxon>Pseudomonadati</taxon>
        <taxon>Pseudomonadota</taxon>
        <taxon>Gammaproteobacteria</taxon>
        <taxon>Lysobacterales</taxon>
        <taxon>Lysobacteraceae</taxon>
        <taxon>Aquimonas</taxon>
    </lineage>
</organism>
<evidence type="ECO:0000313" key="3">
    <source>
        <dbReference type="Proteomes" id="UP000199603"/>
    </source>
</evidence>
<feature type="domain" description="Spore protein YkvP/CgeB glycosyl transferase-like" evidence="1">
    <location>
        <begin position="135"/>
        <end position="275"/>
    </location>
</feature>
<sequence length="278" mass="31454">MRFAVSIISPPGYAHQRAFAEVAESVHLALLALGHDSVLSTRLDNRRRRHIVFGPHLLMRAPQDLPPDSILYNLEQLGAGGPWDTPAYRALLRAHTVWDYAPSNIAVLARDGILARHLPIGWMPQMRRIPEAPLRDVDVLFYGSVYERREPVLRALQARGVRLRMLFNVYGAERDAWIARSRIVLNFHGYEACLFEAVRVSWLLGNGACVLSERGSDPALEADYREAVEFVEHARLVDACVDLLADAARQQQLREAGPRLMQRLDLRPTLQRCLQDLA</sequence>
<reference evidence="2 3" key="1">
    <citation type="submission" date="2016-10" db="EMBL/GenBank/DDBJ databases">
        <authorList>
            <person name="de Groot N.N."/>
        </authorList>
    </citation>
    <scope>NUCLEOTIDE SEQUENCE [LARGE SCALE GENOMIC DNA]</scope>
    <source>
        <strain evidence="2 3">DSM 16957</strain>
    </source>
</reference>
<dbReference type="Proteomes" id="UP000199603">
    <property type="component" value="Unassembled WGS sequence"/>
</dbReference>
<protein>
    <recommendedName>
        <fullName evidence="1">Spore protein YkvP/CgeB glycosyl transferase-like domain-containing protein</fullName>
    </recommendedName>
</protein>
<dbReference type="Pfam" id="PF13524">
    <property type="entry name" value="Glyco_trans_1_2"/>
    <property type="match status" value="1"/>
</dbReference>
<name>A0A1G6SRP1_9GAMM</name>
<evidence type="ECO:0000313" key="2">
    <source>
        <dbReference type="EMBL" id="SDD18845.1"/>
    </source>
</evidence>
<keyword evidence="3" id="KW-1185">Reference proteome</keyword>
<proteinExistence type="predicted"/>